<dbReference type="AlphaFoldDB" id="A0A9Q1ELU0"/>
<name>A0A9Q1ELU0_SYNKA</name>
<sequence>MSQRLVLRQKCMACGQMGATKCYSGLSPVSSTLVRVTKDCSVACTARPLSLWPRAWLDLSLGKVWPHVALLSRKVIS</sequence>
<organism evidence="1 2">
    <name type="scientific">Synaphobranchus kaupii</name>
    <name type="common">Kaup's arrowtooth eel</name>
    <dbReference type="NCBI Taxonomy" id="118154"/>
    <lineage>
        <taxon>Eukaryota</taxon>
        <taxon>Metazoa</taxon>
        <taxon>Chordata</taxon>
        <taxon>Craniata</taxon>
        <taxon>Vertebrata</taxon>
        <taxon>Euteleostomi</taxon>
        <taxon>Actinopterygii</taxon>
        <taxon>Neopterygii</taxon>
        <taxon>Teleostei</taxon>
        <taxon>Anguilliformes</taxon>
        <taxon>Synaphobranchidae</taxon>
        <taxon>Synaphobranchus</taxon>
    </lineage>
</organism>
<dbReference type="EMBL" id="JAINUF010000015">
    <property type="protein sequence ID" value="KAJ8341157.1"/>
    <property type="molecule type" value="Genomic_DNA"/>
</dbReference>
<accession>A0A9Q1ELU0</accession>
<gene>
    <name evidence="1" type="ORF">SKAU_G00334480</name>
</gene>
<reference evidence="1" key="1">
    <citation type="journal article" date="2023" name="Science">
        <title>Genome structures resolve the early diversification of teleost fishes.</title>
        <authorList>
            <person name="Parey E."/>
            <person name="Louis A."/>
            <person name="Montfort J."/>
            <person name="Bouchez O."/>
            <person name="Roques C."/>
            <person name="Iampietro C."/>
            <person name="Lluch J."/>
            <person name="Castinel A."/>
            <person name="Donnadieu C."/>
            <person name="Desvignes T."/>
            <person name="Floi Bucao C."/>
            <person name="Jouanno E."/>
            <person name="Wen M."/>
            <person name="Mejri S."/>
            <person name="Dirks R."/>
            <person name="Jansen H."/>
            <person name="Henkel C."/>
            <person name="Chen W.J."/>
            <person name="Zahm M."/>
            <person name="Cabau C."/>
            <person name="Klopp C."/>
            <person name="Thompson A.W."/>
            <person name="Robinson-Rechavi M."/>
            <person name="Braasch I."/>
            <person name="Lecointre G."/>
            <person name="Bobe J."/>
            <person name="Postlethwait J.H."/>
            <person name="Berthelot C."/>
            <person name="Roest Crollius H."/>
            <person name="Guiguen Y."/>
        </authorList>
    </citation>
    <scope>NUCLEOTIDE SEQUENCE</scope>
    <source>
        <strain evidence="1">WJC10195</strain>
    </source>
</reference>
<protein>
    <submittedName>
        <fullName evidence="1">Uncharacterized protein</fullName>
    </submittedName>
</protein>
<evidence type="ECO:0000313" key="2">
    <source>
        <dbReference type="Proteomes" id="UP001152622"/>
    </source>
</evidence>
<comment type="caution">
    <text evidence="1">The sequence shown here is derived from an EMBL/GenBank/DDBJ whole genome shotgun (WGS) entry which is preliminary data.</text>
</comment>
<dbReference type="Proteomes" id="UP001152622">
    <property type="component" value="Chromosome 15"/>
</dbReference>
<keyword evidence="2" id="KW-1185">Reference proteome</keyword>
<proteinExistence type="predicted"/>
<evidence type="ECO:0000313" key="1">
    <source>
        <dbReference type="EMBL" id="KAJ8341157.1"/>
    </source>
</evidence>